<feature type="domain" description="Saccharopine dehydrogenase NADP binding" evidence="1">
    <location>
        <begin position="16"/>
        <end position="155"/>
    </location>
</feature>
<evidence type="ECO:0000259" key="1">
    <source>
        <dbReference type="Pfam" id="PF03435"/>
    </source>
</evidence>
<dbReference type="Pfam" id="PF16653">
    <property type="entry name" value="Sacchrp_dh_C"/>
    <property type="match status" value="1"/>
</dbReference>
<accession>A0ABV8UCW7</accession>
<dbReference type="InterPro" id="IPR032095">
    <property type="entry name" value="Sacchrp_dh-like_C"/>
</dbReference>
<organism evidence="3 4">
    <name type="scientific">Kordiimonas lipolytica</name>
    <dbReference type="NCBI Taxonomy" id="1662421"/>
    <lineage>
        <taxon>Bacteria</taxon>
        <taxon>Pseudomonadati</taxon>
        <taxon>Pseudomonadota</taxon>
        <taxon>Alphaproteobacteria</taxon>
        <taxon>Kordiimonadales</taxon>
        <taxon>Kordiimonadaceae</taxon>
        <taxon>Kordiimonas</taxon>
    </lineage>
</organism>
<gene>
    <name evidence="3" type="ORF">ACFO5Q_11500</name>
</gene>
<feature type="domain" description="Saccharopine dehydrogenase-like C-terminal" evidence="2">
    <location>
        <begin position="159"/>
        <end position="441"/>
    </location>
</feature>
<evidence type="ECO:0000259" key="2">
    <source>
        <dbReference type="Pfam" id="PF16653"/>
    </source>
</evidence>
<reference evidence="4" key="1">
    <citation type="journal article" date="2019" name="Int. J. Syst. Evol. Microbiol.">
        <title>The Global Catalogue of Microorganisms (GCM) 10K type strain sequencing project: providing services to taxonomists for standard genome sequencing and annotation.</title>
        <authorList>
            <consortium name="The Broad Institute Genomics Platform"/>
            <consortium name="The Broad Institute Genome Sequencing Center for Infectious Disease"/>
            <person name="Wu L."/>
            <person name="Ma J."/>
        </authorList>
    </citation>
    <scope>NUCLEOTIDE SEQUENCE [LARGE SCALE GENOMIC DNA]</scope>
    <source>
        <strain evidence="4">CGMCC 1.15304</strain>
    </source>
</reference>
<dbReference type="Proteomes" id="UP001595776">
    <property type="component" value="Unassembled WGS sequence"/>
</dbReference>
<dbReference type="InterPro" id="IPR023181">
    <property type="entry name" value="Homospermid_syn-like_C"/>
</dbReference>
<dbReference type="EMBL" id="JBHSCR010000007">
    <property type="protein sequence ID" value="MFC4348475.1"/>
    <property type="molecule type" value="Genomic_DNA"/>
</dbReference>
<dbReference type="Pfam" id="PF03435">
    <property type="entry name" value="Sacchrp_dh_NADP"/>
    <property type="match status" value="1"/>
</dbReference>
<proteinExistence type="predicted"/>
<sequence>MVDGWPCYARIDGPLVIVGFGSIGQGLLPLILRHFEVQRDNIVIVSADERGQDVASEHGIRFIREPLTPSNLEAVLAPLFDRAGGFLVNLSVEVESMSLVRFCHKVDALYIDTCIEPWPGRYEDPDSPMGLRTNYSIREDALAMRDSLKGGPTAILAHGANPGLVSHFVKQALLNIAADCGLEVSVPETRQGWGELARKLGVKGIHIAERDTQVADEKKQKGEFVNTWSIDGFLAEGLQPAELGWGTHEGYLPANAAEHVFGCRAAIYLKKPGASTRVRSWTPMAGSMTGFLITHNEAISIADYFSLFDADERVTYRPTCHYVYHPCDDAVLSLHELEGNAFEAQTKHRLICDEITDGVDELGVLVYGHEKNAYWYGSQLSIHETRELIPHQNATGLQVTATVLAGMVWAIENPKRGLVEADEIDFKRILDIAGPYLGPVVGEYTDWTPLDGRTNWIFPEEIDESDPWRFTNVLLR</sequence>
<evidence type="ECO:0000313" key="4">
    <source>
        <dbReference type="Proteomes" id="UP001595776"/>
    </source>
</evidence>
<dbReference type="Gene3D" id="3.30.360.30">
    <property type="entry name" value="homospermidine synthase like"/>
    <property type="match status" value="1"/>
</dbReference>
<evidence type="ECO:0000313" key="3">
    <source>
        <dbReference type="EMBL" id="MFC4348475.1"/>
    </source>
</evidence>
<name>A0ABV8UCW7_9PROT</name>
<protein>
    <submittedName>
        <fullName evidence="3">Homospermidine synthase</fullName>
    </submittedName>
</protein>
<dbReference type="Gene3D" id="3.40.50.720">
    <property type="entry name" value="NAD(P)-binding Rossmann-like Domain"/>
    <property type="match status" value="1"/>
</dbReference>
<keyword evidence="4" id="KW-1185">Reference proteome</keyword>
<dbReference type="InterPro" id="IPR005097">
    <property type="entry name" value="Sacchrp_dh_NADP-bd"/>
</dbReference>
<comment type="caution">
    <text evidence="3">The sequence shown here is derived from an EMBL/GenBank/DDBJ whole genome shotgun (WGS) entry which is preliminary data.</text>
</comment>
<dbReference type="RefSeq" id="WP_068145251.1">
    <property type="nucleotide sequence ID" value="NZ_JBHSCR010000007.1"/>
</dbReference>